<keyword evidence="1" id="KW-0645">Protease</keyword>
<reference evidence="13 14" key="1">
    <citation type="submission" date="2024-01" db="EMBL/GenBank/DDBJ databases">
        <title>The complete chloroplast genome sequence of Lithospermum erythrorhizon: insights into the phylogenetic relationship among Boraginaceae species and the maternal lineages of purple gromwells.</title>
        <authorList>
            <person name="Okada T."/>
            <person name="Watanabe K."/>
        </authorList>
    </citation>
    <scope>NUCLEOTIDE SEQUENCE [LARGE SCALE GENOMIC DNA]</scope>
</reference>
<evidence type="ECO:0000256" key="7">
    <source>
        <dbReference type="ARBA" id="ARBA00022918"/>
    </source>
</evidence>
<evidence type="ECO:0000313" key="14">
    <source>
        <dbReference type="Proteomes" id="UP001454036"/>
    </source>
</evidence>
<comment type="caution">
    <text evidence="13">The sequence shown here is derived from an EMBL/GenBank/DDBJ whole genome shotgun (WGS) entry which is preliminary data.</text>
</comment>
<dbReference type="PANTHER" id="PTHR37984:SF5">
    <property type="entry name" value="PROTEIN NYNRIN-LIKE"/>
    <property type="match status" value="1"/>
</dbReference>
<dbReference type="GO" id="GO:0046872">
    <property type="term" value="F:metal ion binding"/>
    <property type="evidence" value="ECO:0007669"/>
    <property type="project" value="UniProtKB-KW"/>
</dbReference>
<dbReference type="GO" id="GO:0003677">
    <property type="term" value="F:DNA binding"/>
    <property type="evidence" value="ECO:0007669"/>
    <property type="project" value="UniProtKB-KW"/>
</dbReference>
<evidence type="ECO:0000313" key="13">
    <source>
        <dbReference type="EMBL" id="GAA0138671.1"/>
    </source>
</evidence>
<keyword evidence="8" id="KW-0808">Transferase</keyword>
<dbReference type="SUPFAM" id="SSF53098">
    <property type="entry name" value="Ribonuclease H-like"/>
    <property type="match status" value="1"/>
</dbReference>
<keyword evidence="3" id="KW-0064">Aspartyl protease</keyword>
<dbReference type="GO" id="GO:0006508">
    <property type="term" value="P:proteolysis"/>
    <property type="evidence" value="ECO:0007669"/>
    <property type="project" value="UniProtKB-KW"/>
</dbReference>
<dbReference type="InterPro" id="IPR043128">
    <property type="entry name" value="Rev_trsase/Diguanyl_cyclase"/>
</dbReference>
<dbReference type="Gene3D" id="3.30.70.270">
    <property type="match status" value="1"/>
</dbReference>
<keyword evidence="2" id="KW-0479">Metal-binding</keyword>
<dbReference type="GO" id="GO:0003887">
    <property type="term" value="F:DNA-directed DNA polymerase activity"/>
    <property type="evidence" value="ECO:0007669"/>
    <property type="project" value="UniProtKB-KW"/>
</dbReference>
<evidence type="ECO:0000256" key="2">
    <source>
        <dbReference type="ARBA" id="ARBA00022723"/>
    </source>
</evidence>
<evidence type="ECO:0000256" key="11">
    <source>
        <dbReference type="ARBA" id="ARBA00023268"/>
    </source>
</evidence>
<sequence>MDLMNRVFKPYLDRFVKVEAVSNWARPTNAAEIRSFVGLTGYYKKFVDGFSTIAASLTRLTRKNVKFEWNEECESSFQELKKHLVIAPILTLPAGNDGFALYSDASYKGLGCVLMQHGKVIAYASRQLKEYEKNYPTHDLELVVVVFALKIWRHYLYGLKEDGLADKKPGFKIDDDGTLRFGTRFCVSRDDELKKEIMKEAHCTPYSVHPGSTKMYRDLRESFWWNGMKRKITKFVAECQTCQQVKIEYKKPPALLQFLPIPEWNWQHITMDFLMGLPRSVNRFDAIWVIVDRLTKSAHFLPIREDLSLDNFAKLYVKDIVRLHGVPLTVVSDRDSRFTSKFWRSLQKALGTRLDFSTSFHPQTDRQSEMTIQTLKDMFRACALDFKCFWLDHLSLIEFSYNNTFHSSIGMAPYEALYGRKCRSPICWDDIDDCKVLPPDCIKEMNEKVHLIRDKIRIAQSRQKSYADVRRRPLEFEVGDHVYLKVSPMKGKKRFGRRGKLSPRYVGPYEILGKFGEVAYRVALPPFMSAVHDVFHISMLRKYVGDSKHVIHHDSIPVGDDLSDEEMPKEILDWKEHVLRSRKVSFVKARWTNHSARKLRGRRRRKCENDIPICLRMKVSMFKGRNILKVGSM</sequence>
<dbReference type="InterPro" id="IPR056924">
    <property type="entry name" value="SH3_Tf2-1"/>
</dbReference>
<evidence type="ECO:0000256" key="9">
    <source>
        <dbReference type="ARBA" id="ARBA00023125"/>
    </source>
</evidence>
<dbReference type="Pfam" id="PF17919">
    <property type="entry name" value="RT_RNaseH_2"/>
    <property type="match status" value="1"/>
</dbReference>
<evidence type="ECO:0000256" key="4">
    <source>
        <dbReference type="ARBA" id="ARBA00022801"/>
    </source>
</evidence>
<dbReference type="InterPro" id="IPR041588">
    <property type="entry name" value="Integrase_H2C2"/>
</dbReference>
<dbReference type="GO" id="GO:0015074">
    <property type="term" value="P:DNA integration"/>
    <property type="evidence" value="ECO:0007669"/>
    <property type="project" value="UniProtKB-KW"/>
</dbReference>
<dbReference type="InterPro" id="IPR036397">
    <property type="entry name" value="RNaseH_sf"/>
</dbReference>
<evidence type="ECO:0000256" key="8">
    <source>
        <dbReference type="ARBA" id="ARBA00022932"/>
    </source>
</evidence>
<keyword evidence="11" id="KW-0511">Multifunctional enzyme</keyword>
<dbReference type="Gene3D" id="3.30.420.10">
    <property type="entry name" value="Ribonuclease H-like superfamily/Ribonuclease H"/>
    <property type="match status" value="1"/>
</dbReference>
<dbReference type="InterPro" id="IPR001584">
    <property type="entry name" value="Integrase_cat-core"/>
</dbReference>
<dbReference type="GO" id="GO:0004190">
    <property type="term" value="F:aspartic-type endopeptidase activity"/>
    <property type="evidence" value="ECO:0007669"/>
    <property type="project" value="UniProtKB-KW"/>
</dbReference>
<evidence type="ECO:0000256" key="1">
    <source>
        <dbReference type="ARBA" id="ARBA00022670"/>
    </source>
</evidence>
<feature type="domain" description="Integrase catalytic" evidence="12">
    <location>
        <begin position="258"/>
        <end position="421"/>
    </location>
</feature>
<keyword evidence="10" id="KW-0233">DNA recombination</keyword>
<dbReference type="InterPro" id="IPR012337">
    <property type="entry name" value="RNaseH-like_sf"/>
</dbReference>
<keyword evidence="9" id="KW-0238">DNA-binding</keyword>
<dbReference type="PANTHER" id="PTHR37984">
    <property type="entry name" value="PROTEIN CBG26694"/>
    <property type="match status" value="1"/>
</dbReference>
<keyword evidence="5" id="KW-0460">Magnesium</keyword>
<dbReference type="AlphaFoldDB" id="A0AAV3NIP8"/>
<protein>
    <recommendedName>
        <fullName evidence="12">Integrase catalytic domain-containing protein</fullName>
    </recommendedName>
</protein>
<keyword evidence="6" id="KW-0229">DNA integration</keyword>
<dbReference type="GO" id="GO:0003964">
    <property type="term" value="F:RNA-directed DNA polymerase activity"/>
    <property type="evidence" value="ECO:0007669"/>
    <property type="project" value="UniProtKB-KW"/>
</dbReference>
<evidence type="ECO:0000256" key="5">
    <source>
        <dbReference type="ARBA" id="ARBA00022842"/>
    </source>
</evidence>
<evidence type="ECO:0000256" key="3">
    <source>
        <dbReference type="ARBA" id="ARBA00022750"/>
    </source>
</evidence>
<dbReference type="GO" id="GO:0006310">
    <property type="term" value="P:DNA recombination"/>
    <property type="evidence" value="ECO:0007669"/>
    <property type="project" value="UniProtKB-KW"/>
</dbReference>
<proteinExistence type="predicted"/>
<keyword evidence="8" id="KW-0548">Nucleotidyltransferase</keyword>
<dbReference type="PROSITE" id="PS50994">
    <property type="entry name" value="INTEGRASE"/>
    <property type="match status" value="1"/>
</dbReference>
<keyword evidence="14" id="KW-1185">Reference proteome</keyword>
<dbReference type="EMBL" id="BAABME010000029">
    <property type="protein sequence ID" value="GAA0138671.1"/>
    <property type="molecule type" value="Genomic_DNA"/>
</dbReference>
<dbReference type="Gene3D" id="1.10.340.70">
    <property type="match status" value="1"/>
</dbReference>
<gene>
    <name evidence="13" type="ORF">LIER_00371</name>
</gene>
<dbReference type="InterPro" id="IPR041577">
    <property type="entry name" value="RT_RNaseH_2"/>
</dbReference>
<dbReference type="Pfam" id="PF17921">
    <property type="entry name" value="Integrase_H2C2"/>
    <property type="match status" value="1"/>
</dbReference>
<organism evidence="13 14">
    <name type="scientific">Lithospermum erythrorhizon</name>
    <name type="common">Purple gromwell</name>
    <name type="synonym">Lithospermum officinale var. erythrorhizon</name>
    <dbReference type="NCBI Taxonomy" id="34254"/>
    <lineage>
        <taxon>Eukaryota</taxon>
        <taxon>Viridiplantae</taxon>
        <taxon>Streptophyta</taxon>
        <taxon>Embryophyta</taxon>
        <taxon>Tracheophyta</taxon>
        <taxon>Spermatophyta</taxon>
        <taxon>Magnoliopsida</taxon>
        <taxon>eudicotyledons</taxon>
        <taxon>Gunneridae</taxon>
        <taxon>Pentapetalae</taxon>
        <taxon>asterids</taxon>
        <taxon>lamiids</taxon>
        <taxon>Boraginales</taxon>
        <taxon>Boraginaceae</taxon>
        <taxon>Boraginoideae</taxon>
        <taxon>Lithospermeae</taxon>
        <taxon>Lithospermum</taxon>
    </lineage>
</organism>
<dbReference type="Proteomes" id="UP001454036">
    <property type="component" value="Unassembled WGS sequence"/>
</dbReference>
<evidence type="ECO:0000256" key="6">
    <source>
        <dbReference type="ARBA" id="ARBA00022908"/>
    </source>
</evidence>
<dbReference type="FunFam" id="3.30.70.270:FF:000020">
    <property type="entry name" value="Transposon Tf2-6 polyprotein-like Protein"/>
    <property type="match status" value="1"/>
</dbReference>
<accession>A0AAV3NIP8</accession>
<dbReference type="InterPro" id="IPR050951">
    <property type="entry name" value="Retrovirus_Pol_polyprotein"/>
</dbReference>
<dbReference type="SUPFAM" id="SSF56672">
    <property type="entry name" value="DNA/RNA polymerases"/>
    <property type="match status" value="1"/>
</dbReference>
<keyword evidence="4" id="KW-0378">Hydrolase</keyword>
<evidence type="ECO:0000256" key="10">
    <source>
        <dbReference type="ARBA" id="ARBA00023172"/>
    </source>
</evidence>
<keyword evidence="7" id="KW-0695">RNA-directed DNA polymerase</keyword>
<keyword evidence="8" id="KW-0239">DNA-directed DNA polymerase</keyword>
<name>A0AAV3NIP8_LITER</name>
<evidence type="ECO:0000259" key="12">
    <source>
        <dbReference type="PROSITE" id="PS50994"/>
    </source>
</evidence>
<dbReference type="Pfam" id="PF24626">
    <property type="entry name" value="SH3_Tf2-1"/>
    <property type="match status" value="1"/>
</dbReference>
<dbReference type="InterPro" id="IPR043502">
    <property type="entry name" value="DNA/RNA_pol_sf"/>
</dbReference>